<protein>
    <submittedName>
        <fullName evidence="2">Uncharacterized protein</fullName>
    </submittedName>
</protein>
<dbReference type="RefSeq" id="WP_002705408.1">
    <property type="nucleotide sequence ID" value="NZ_AAWS01000080.1"/>
</dbReference>
<evidence type="ECO:0000313" key="2">
    <source>
        <dbReference type="EMBL" id="EAY24151.1"/>
    </source>
</evidence>
<name>A1ZZP3_MICM2</name>
<dbReference type="AlphaFoldDB" id="A1ZZP3"/>
<comment type="caution">
    <text evidence="2">The sequence shown here is derived from an EMBL/GenBank/DDBJ whole genome shotgun (WGS) entry which is preliminary data.</text>
</comment>
<proteinExistence type="predicted"/>
<keyword evidence="3" id="KW-1185">Reference proteome</keyword>
<accession>A1ZZP3</accession>
<feature type="region of interest" description="Disordered" evidence="1">
    <location>
        <begin position="37"/>
        <end position="60"/>
    </location>
</feature>
<sequence length="60" mass="6178">MRTKAILSLDKLAKGNHLSADQLSTVKGGRKVMSTTVNLQGDNGNVLPGGKPVGGNPFGM</sequence>
<organism evidence="2 3">
    <name type="scientific">Microscilla marina ATCC 23134</name>
    <dbReference type="NCBI Taxonomy" id="313606"/>
    <lineage>
        <taxon>Bacteria</taxon>
        <taxon>Pseudomonadati</taxon>
        <taxon>Bacteroidota</taxon>
        <taxon>Cytophagia</taxon>
        <taxon>Cytophagales</taxon>
        <taxon>Microscillaceae</taxon>
        <taxon>Microscilla</taxon>
    </lineage>
</organism>
<gene>
    <name evidence="2" type="ORF">M23134_00966</name>
</gene>
<reference evidence="2 3" key="1">
    <citation type="submission" date="2007-01" db="EMBL/GenBank/DDBJ databases">
        <authorList>
            <person name="Haygood M."/>
            <person name="Podell S."/>
            <person name="Anderson C."/>
            <person name="Hopkinson B."/>
            <person name="Roe K."/>
            <person name="Barbeau K."/>
            <person name="Gaasterland T."/>
            <person name="Ferriera S."/>
            <person name="Johnson J."/>
            <person name="Kravitz S."/>
            <person name="Beeson K."/>
            <person name="Sutton G."/>
            <person name="Rogers Y.-H."/>
            <person name="Friedman R."/>
            <person name="Frazier M."/>
            <person name="Venter J.C."/>
        </authorList>
    </citation>
    <scope>NUCLEOTIDE SEQUENCE [LARGE SCALE GENOMIC DNA]</scope>
    <source>
        <strain evidence="2 3">ATCC 23134</strain>
    </source>
</reference>
<dbReference type="Proteomes" id="UP000004095">
    <property type="component" value="Unassembled WGS sequence"/>
</dbReference>
<evidence type="ECO:0000256" key="1">
    <source>
        <dbReference type="SAM" id="MobiDB-lite"/>
    </source>
</evidence>
<evidence type="ECO:0000313" key="3">
    <source>
        <dbReference type="Proteomes" id="UP000004095"/>
    </source>
</evidence>
<feature type="compositionally biased region" description="Gly residues" evidence="1">
    <location>
        <begin position="51"/>
        <end position="60"/>
    </location>
</feature>
<dbReference type="EMBL" id="AAWS01000080">
    <property type="protein sequence ID" value="EAY24151.1"/>
    <property type="molecule type" value="Genomic_DNA"/>
</dbReference>